<evidence type="ECO:0000256" key="1">
    <source>
        <dbReference type="ARBA" id="ARBA00006987"/>
    </source>
</evidence>
<sequence>MRARTGPGRRAAFSALAVLSTSAGARAQPAFPSRPLRLVSPFNPGGAVDVLNRVLAERLAAELGQPVVVDAKPGANTVVGAAEAARAPPDGHTVLVTTNSTHTTNPALIRDLPYDPVRSFAPVTLLSLGTILLCAPAAAAFTDVPGFLAWAKARGRPATYGSWGVGSSAHLYGEMLRSREGAPLEHVPYRGEQPAIADVIAGRLDATFASPVGAKPQQMAGNLRILGIPSPRRSETVPEVPTFAEQGLEGYDLSLFVAAWAPAGTPRPVVDRLRAALVAAVADPGLRRTMLEQGQTPVLSTPEELAATVARDTPRWAELLRLSGAKAE</sequence>
<evidence type="ECO:0000256" key="2">
    <source>
        <dbReference type="SAM" id="SignalP"/>
    </source>
</evidence>
<organism evidence="3">
    <name type="scientific">uncultured Acetobacteraceae bacterium</name>
    <dbReference type="NCBI Taxonomy" id="169975"/>
    <lineage>
        <taxon>Bacteria</taxon>
        <taxon>Pseudomonadati</taxon>
        <taxon>Pseudomonadota</taxon>
        <taxon>Alphaproteobacteria</taxon>
        <taxon>Acetobacterales</taxon>
        <taxon>Acetobacteraceae</taxon>
        <taxon>environmental samples</taxon>
    </lineage>
</organism>
<dbReference type="PIRSF" id="PIRSF017082">
    <property type="entry name" value="YflP"/>
    <property type="match status" value="1"/>
</dbReference>
<dbReference type="PANTHER" id="PTHR42928:SF5">
    <property type="entry name" value="BLR1237 PROTEIN"/>
    <property type="match status" value="1"/>
</dbReference>
<reference evidence="3" key="1">
    <citation type="submission" date="2020-02" db="EMBL/GenBank/DDBJ databases">
        <authorList>
            <person name="Meier V. D."/>
        </authorList>
    </citation>
    <scope>NUCLEOTIDE SEQUENCE</scope>
    <source>
        <strain evidence="3">AVDCRST_MAG08</strain>
    </source>
</reference>
<proteinExistence type="inferred from homology"/>
<name>A0A6J4JYR6_9PROT</name>
<accession>A0A6J4JYR6</accession>
<evidence type="ECO:0000313" key="3">
    <source>
        <dbReference type="EMBL" id="CAA9290924.1"/>
    </source>
</evidence>
<protein>
    <submittedName>
        <fullName evidence="3">BUG/TctC family periplasmic protein</fullName>
    </submittedName>
</protein>
<dbReference type="AlphaFoldDB" id="A0A6J4JYR6"/>
<dbReference type="Pfam" id="PF03401">
    <property type="entry name" value="TctC"/>
    <property type="match status" value="1"/>
</dbReference>
<dbReference type="CDD" id="cd07012">
    <property type="entry name" value="PBP2_Bug_TTT"/>
    <property type="match status" value="1"/>
</dbReference>
<dbReference type="SUPFAM" id="SSF53850">
    <property type="entry name" value="Periplasmic binding protein-like II"/>
    <property type="match status" value="1"/>
</dbReference>
<dbReference type="PANTHER" id="PTHR42928">
    <property type="entry name" value="TRICARBOXYLATE-BINDING PROTEIN"/>
    <property type="match status" value="1"/>
</dbReference>
<gene>
    <name evidence="3" type="ORF">AVDCRST_MAG08-4600</name>
</gene>
<feature type="chain" id="PRO_5026863663" evidence="2">
    <location>
        <begin position="28"/>
        <end position="328"/>
    </location>
</feature>
<keyword evidence="2" id="KW-0732">Signal</keyword>
<dbReference type="Gene3D" id="3.40.190.10">
    <property type="entry name" value="Periplasmic binding protein-like II"/>
    <property type="match status" value="1"/>
</dbReference>
<dbReference type="InterPro" id="IPR005064">
    <property type="entry name" value="BUG"/>
</dbReference>
<dbReference type="EMBL" id="CADCTG010000374">
    <property type="protein sequence ID" value="CAA9290924.1"/>
    <property type="molecule type" value="Genomic_DNA"/>
</dbReference>
<dbReference type="InterPro" id="IPR042100">
    <property type="entry name" value="Bug_dom1"/>
</dbReference>
<comment type="similarity">
    <text evidence="1">Belongs to the UPF0065 (bug) family.</text>
</comment>
<feature type="signal peptide" evidence="2">
    <location>
        <begin position="1"/>
        <end position="27"/>
    </location>
</feature>
<dbReference type="Gene3D" id="3.40.190.150">
    <property type="entry name" value="Bordetella uptake gene, domain 1"/>
    <property type="match status" value="1"/>
</dbReference>